<protein>
    <submittedName>
        <fullName evidence="2">NADH dehydrogenase subunit 6</fullName>
    </submittedName>
</protein>
<sequence length="169" mass="20125">MKMIPIYISKLMFSMLFMLLMTIFLNKLYNNPMMLLIFLIMYSIFISISLYTICPMNSLLIFMTLIVFISGMLILFSYFISLLNKPIKIKIKFIILSIMSTLLINKLLKKYFINNLYTSLMFKNLNFMSSLYMNPNIIIFMLMIFMLIITLLLMTKISFIEKKTLRQKK</sequence>
<dbReference type="EMBL" id="KC170303">
    <property type="protein sequence ID" value="AGC38389.1"/>
    <property type="molecule type" value="Genomic_DNA"/>
</dbReference>
<feature type="transmembrane region" description="Helical" evidence="1">
    <location>
        <begin position="59"/>
        <end position="81"/>
    </location>
</feature>
<dbReference type="OrthoDB" id="10603049at2759"/>
<keyword evidence="1" id="KW-0472">Membrane</keyword>
<organism evidence="2">
    <name type="scientific">Apis florea</name>
    <name type="common">Dwarf honeybee</name>
    <dbReference type="NCBI Taxonomy" id="7463"/>
    <lineage>
        <taxon>Eukaryota</taxon>
        <taxon>Metazoa</taxon>
        <taxon>Ecdysozoa</taxon>
        <taxon>Arthropoda</taxon>
        <taxon>Hexapoda</taxon>
        <taxon>Insecta</taxon>
        <taxon>Pterygota</taxon>
        <taxon>Neoptera</taxon>
        <taxon>Endopterygota</taxon>
        <taxon>Hymenoptera</taxon>
        <taxon>Apocrita</taxon>
        <taxon>Aculeata</taxon>
        <taxon>Apoidea</taxon>
        <taxon>Anthophila</taxon>
        <taxon>Apidae</taxon>
        <taxon>Apis</taxon>
    </lineage>
</organism>
<feature type="transmembrane region" description="Helical" evidence="1">
    <location>
        <begin position="137"/>
        <end position="159"/>
    </location>
</feature>
<feature type="transmembrane region" description="Helical" evidence="1">
    <location>
        <begin position="6"/>
        <end position="26"/>
    </location>
</feature>
<feature type="transmembrane region" description="Helical" evidence="1">
    <location>
        <begin position="93"/>
        <end position="113"/>
    </location>
</feature>
<reference evidence="2" key="1">
    <citation type="submission" date="2012-11" db="EMBL/GenBank/DDBJ databases">
        <title>The Complete Mitochondrial Genome of wild Honeybee Apis florea (Hymenoptera: Apidae).</title>
        <authorList>
            <person name="Yang J."/>
            <person name="He S.Y."/>
            <person name="Miao Y.W."/>
            <person name="Li R.J."/>
        </authorList>
    </citation>
    <scope>NUCLEOTIDE SEQUENCE</scope>
    <source>
        <tissue evidence="2">Thorax</tissue>
    </source>
</reference>
<evidence type="ECO:0000313" key="2">
    <source>
        <dbReference type="EMBL" id="AGC38389.1"/>
    </source>
</evidence>
<keyword evidence="2" id="KW-0496">Mitochondrion</keyword>
<evidence type="ECO:0000256" key="1">
    <source>
        <dbReference type="SAM" id="Phobius"/>
    </source>
</evidence>
<keyword evidence="1" id="KW-1133">Transmembrane helix</keyword>
<proteinExistence type="predicted"/>
<name>A0A0A0N1I2_APIFL</name>
<gene>
    <name evidence="2" type="primary">ND6</name>
</gene>
<feature type="transmembrane region" description="Helical" evidence="1">
    <location>
        <begin position="33"/>
        <end position="53"/>
    </location>
</feature>
<dbReference type="AlphaFoldDB" id="A0A0A0N1I2"/>
<accession>A0A0A0N1I2</accession>
<geneLocation type="mitochondrion" evidence="2"/>
<keyword evidence="1" id="KW-0812">Transmembrane</keyword>